<dbReference type="AlphaFoldDB" id="A0A967BAA5"/>
<gene>
    <name evidence="1" type="ORF">GOB87_01555</name>
</gene>
<evidence type="ECO:0000313" key="2">
    <source>
        <dbReference type="Proteomes" id="UP000597459"/>
    </source>
</evidence>
<accession>A0A967BAA5</accession>
<dbReference type="InterPro" id="IPR027417">
    <property type="entry name" value="P-loop_NTPase"/>
</dbReference>
<evidence type="ECO:0000313" key="1">
    <source>
        <dbReference type="EMBL" id="NHO52652.1"/>
    </source>
</evidence>
<name>A0A967BAA5_9PROT</name>
<dbReference type="GO" id="GO:0005524">
    <property type="term" value="F:ATP binding"/>
    <property type="evidence" value="ECO:0007669"/>
    <property type="project" value="UniProtKB-KW"/>
</dbReference>
<dbReference type="SUPFAM" id="SSF52540">
    <property type="entry name" value="P-loop containing nucleoside triphosphate hydrolases"/>
    <property type="match status" value="1"/>
</dbReference>
<dbReference type="Proteomes" id="UP000597459">
    <property type="component" value="Unassembled WGS sequence"/>
</dbReference>
<proteinExistence type="predicted"/>
<keyword evidence="1" id="KW-0547">Nucleotide-binding</keyword>
<keyword evidence="2" id="KW-1185">Reference proteome</keyword>
<comment type="caution">
    <text evidence="1">The sequence shown here is derived from an EMBL/GenBank/DDBJ whole genome shotgun (WGS) entry which is preliminary data.</text>
</comment>
<reference evidence="1" key="1">
    <citation type="submission" date="2019-11" db="EMBL/GenBank/DDBJ databases">
        <title>Description of new Acetobacter species.</title>
        <authorList>
            <person name="Cleenwerck I."/>
            <person name="Sombolestani A.S."/>
        </authorList>
    </citation>
    <scope>NUCLEOTIDE SEQUENCE</scope>
    <source>
        <strain evidence="1">LMG 1626</strain>
    </source>
</reference>
<protein>
    <submittedName>
        <fullName evidence="1">ABC transporter ATP-binding protein</fullName>
    </submittedName>
</protein>
<keyword evidence="1" id="KW-0067">ATP-binding</keyword>
<dbReference type="Gene3D" id="3.40.50.300">
    <property type="entry name" value="P-loop containing nucleotide triphosphate hydrolases"/>
    <property type="match status" value="1"/>
</dbReference>
<sequence length="232" mass="26203">MNRLAGPMLELADATPVFDESGMPPTPLTLRLMPGECVIVETRDMTRATVFADLCSGMIHLLKGNVRFMGLDWTELNDRRRNALRGRIGRITRRAIWSNLFGTHVAMMLKQLHHTTIPLETVTTDTEHLCERFGLPGIPTDVPGRLSEADIVRAACVRAFLGKPQLLLLEDPLETSPVDLSQPFLESLTEARDRGASAIWFVRDPTVWQRYRQAINGQWRLADDGLMTIRMR</sequence>
<dbReference type="EMBL" id="WOTH01000002">
    <property type="protein sequence ID" value="NHO52652.1"/>
    <property type="molecule type" value="Genomic_DNA"/>
</dbReference>
<organism evidence="1 2">
    <name type="scientific">Acetobacter estunensis</name>
    <dbReference type="NCBI Taxonomy" id="104097"/>
    <lineage>
        <taxon>Bacteria</taxon>
        <taxon>Pseudomonadati</taxon>
        <taxon>Pseudomonadota</taxon>
        <taxon>Alphaproteobacteria</taxon>
        <taxon>Acetobacterales</taxon>
        <taxon>Acetobacteraceae</taxon>
        <taxon>Acetobacter</taxon>
    </lineage>
</organism>